<feature type="compositionally biased region" description="Low complexity" evidence="2">
    <location>
        <begin position="379"/>
        <end position="388"/>
    </location>
</feature>
<evidence type="ECO:0000256" key="2">
    <source>
        <dbReference type="SAM" id="MobiDB-lite"/>
    </source>
</evidence>
<protein>
    <submittedName>
        <fullName evidence="3">Uncharacterized protein</fullName>
    </submittedName>
</protein>
<feature type="compositionally biased region" description="Polar residues" evidence="2">
    <location>
        <begin position="354"/>
        <end position="378"/>
    </location>
</feature>
<feature type="compositionally biased region" description="Low complexity" evidence="2">
    <location>
        <begin position="110"/>
        <end position="135"/>
    </location>
</feature>
<feature type="compositionally biased region" description="Polar residues" evidence="2">
    <location>
        <begin position="70"/>
        <end position="91"/>
    </location>
</feature>
<dbReference type="EMBL" id="LSSK01000797">
    <property type="protein sequence ID" value="OMH81876.1"/>
    <property type="molecule type" value="Genomic_DNA"/>
</dbReference>
<name>A0A1R1PLP0_ZANCU</name>
<reference evidence="4" key="1">
    <citation type="submission" date="2017-01" db="EMBL/GenBank/DDBJ databases">
        <authorList>
            <person name="Wang Y."/>
            <person name="White M."/>
            <person name="Kvist S."/>
            <person name="Moncalvo J.-M."/>
        </authorList>
    </citation>
    <scope>NUCLEOTIDE SEQUENCE [LARGE SCALE GENOMIC DNA]</scope>
    <source>
        <strain evidence="4">COL-18-3</strain>
    </source>
</reference>
<sequence length="468" mass="50972">MSVGASSTIPNNSGLRPSDFWGTDTPYDSSTTLPLSSAKKTPIVNSNVTTTSVRSTGSNRQLYKSHQPYDFSSLTTPNSIRYSNTRGSSDPRNYYHRKSAEPPNPSFTYPTTTPAAIHSSAHSSNTSSATSTKSIPLSSKPLTDPKENRRLFYPPNHSHLRTSSSSSQSLSTLNSIRALVSDLDLEFRSELNSKNDQIKALKDQLDSLNAQLADQRDVFRKHADSLVLVDQMKQQVASLEFQLDQIKSFDPSLSSPHSHEFFSCLNSLLNTNSNNVHDLLEMLTVPNILASKNSPSAGDYHRIIENLSNLVSLVVKDNVQMKDSLSLLQLNRQNLNQALKICLDEKYIEDGTGNAQLDDSQANGVGSPKNISTSRNGQSNSGNANANANANAFASKSSERWLEKLDQLVSSFVSSNTSDANVGTNPATINNAIEQDNTSNDNDDIGTNSASRKKLKSALVNLVNIIDS</sequence>
<keyword evidence="4" id="KW-1185">Reference proteome</keyword>
<keyword evidence="1" id="KW-0175">Coiled coil</keyword>
<dbReference type="Proteomes" id="UP000188320">
    <property type="component" value="Unassembled WGS sequence"/>
</dbReference>
<evidence type="ECO:0000313" key="3">
    <source>
        <dbReference type="EMBL" id="OMH81876.1"/>
    </source>
</evidence>
<feature type="coiled-coil region" evidence="1">
    <location>
        <begin position="191"/>
        <end position="218"/>
    </location>
</feature>
<comment type="caution">
    <text evidence="3">The sequence shown here is derived from an EMBL/GenBank/DDBJ whole genome shotgun (WGS) entry which is preliminary data.</text>
</comment>
<feature type="region of interest" description="Disordered" evidence="2">
    <location>
        <begin position="415"/>
        <end position="450"/>
    </location>
</feature>
<organism evidence="3 4">
    <name type="scientific">Zancudomyces culisetae</name>
    <name type="common">Gut fungus</name>
    <name type="synonym">Smittium culisetae</name>
    <dbReference type="NCBI Taxonomy" id="1213189"/>
    <lineage>
        <taxon>Eukaryota</taxon>
        <taxon>Fungi</taxon>
        <taxon>Fungi incertae sedis</taxon>
        <taxon>Zoopagomycota</taxon>
        <taxon>Kickxellomycotina</taxon>
        <taxon>Harpellomycetes</taxon>
        <taxon>Harpellales</taxon>
        <taxon>Legeriomycetaceae</taxon>
        <taxon>Zancudomyces</taxon>
    </lineage>
</organism>
<evidence type="ECO:0000256" key="1">
    <source>
        <dbReference type="SAM" id="Coils"/>
    </source>
</evidence>
<feature type="compositionally biased region" description="Polar residues" evidence="2">
    <location>
        <begin position="1"/>
        <end position="15"/>
    </location>
</feature>
<feature type="compositionally biased region" description="Polar residues" evidence="2">
    <location>
        <begin position="26"/>
        <end position="39"/>
    </location>
</feature>
<evidence type="ECO:0000313" key="4">
    <source>
        <dbReference type="Proteomes" id="UP000188320"/>
    </source>
</evidence>
<feature type="region of interest" description="Disordered" evidence="2">
    <location>
        <begin position="354"/>
        <end position="388"/>
    </location>
</feature>
<accession>A0A1R1PLP0</accession>
<feature type="region of interest" description="Disordered" evidence="2">
    <location>
        <begin position="1"/>
        <end position="167"/>
    </location>
</feature>
<feature type="compositionally biased region" description="Low complexity" evidence="2">
    <location>
        <begin position="44"/>
        <end position="60"/>
    </location>
</feature>
<dbReference type="AlphaFoldDB" id="A0A1R1PLP0"/>
<proteinExistence type="predicted"/>
<gene>
    <name evidence="3" type="ORF">AX774_g4650</name>
</gene>